<feature type="compositionally biased region" description="Low complexity" evidence="1">
    <location>
        <begin position="69"/>
        <end position="86"/>
    </location>
</feature>
<dbReference type="RefSeq" id="WP_064242611.1">
    <property type="nucleotide sequence ID" value="NZ_LPUX01000060.1"/>
</dbReference>
<gene>
    <name evidence="3" type="ORF">AU381_08540</name>
</gene>
<feature type="compositionally biased region" description="Low complexity" evidence="1">
    <location>
        <begin position="33"/>
        <end position="46"/>
    </location>
</feature>
<protein>
    <recommendedName>
        <fullName evidence="5">DUF1236 domain-containing protein</fullName>
    </recommendedName>
</protein>
<accession>A0A178XV08</accession>
<comment type="caution">
    <text evidence="3">The sequence shown here is derived from an EMBL/GenBank/DDBJ whole genome shotgun (WGS) entry which is preliminary data.</text>
</comment>
<dbReference type="Proteomes" id="UP000094025">
    <property type="component" value="Unassembled WGS sequence"/>
</dbReference>
<dbReference type="Pfam" id="PF06823">
    <property type="entry name" value="DUF1236"/>
    <property type="match status" value="1"/>
</dbReference>
<dbReference type="AlphaFoldDB" id="A0A178XV08"/>
<evidence type="ECO:0000313" key="4">
    <source>
        <dbReference type="Proteomes" id="UP000094025"/>
    </source>
</evidence>
<dbReference type="EMBL" id="LPUX01000060">
    <property type="protein sequence ID" value="OAP39139.1"/>
    <property type="molecule type" value="Genomic_DNA"/>
</dbReference>
<reference evidence="3 4" key="1">
    <citation type="journal article" date="2016" name="Int. J. Syst. Evol. Microbiol.">
        <title>Ensifer glycinis sp. nov., an novel rhizobial species associated with Glycine spp.</title>
        <authorList>
            <person name="Yan H."/>
            <person name="Yan J."/>
            <person name="Sui X.H."/>
            <person name="Wang E.T."/>
            <person name="Chen W.X."/>
            <person name="Zhang X.X."/>
            <person name="Chen W.F."/>
        </authorList>
    </citation>
    <scope>NUCLEOTIDE SEQUENCE [LARGE SCALE GENOMIC DNA]</scope>
    <source>
        <strain evidence="3 4">CCBAU 23380</strain>
    </source>
</reference>
<keyword evidence="4" id="KW-1185">Reference proteome</keyword>
<name>A0A178XV08_9HYPH</name>
<evidence type="ECO:0000256" key="1">
    <source>
        <dbReference type="SAM" id="MobiDB-lite"/>
    </source>
</evidence>
<evidence type="ECO:0000256" key="2">
    <source>
        <dbReference type="SAM" id="SignalP"/>
    </source>
</evidence>
<dbReference type="OrthoDB" id="102964at2"/>
<proteinExistence type="predicted"/>
<feature type="region of interest" description="Disordered" evidence="1">
    <location>
        <begin position="24"/>
        <end position="91"/>
    </location>
</feature>
<feature type="signal peptide" evidence="2">
    <location>
        <begin position="1"/>
        <end position="23"/>
    </location>
</feature>
<evidence type="ECO:0000313" key="3">
    <source>
        <dbReference type="EMBL" id="OAP39139.1"/>
    </source>
</evidence>
<evidence type="ECO:0008006" key="5">
    <source>
        <dbReference type="Google" id="ProtNLM"/>
    </source>
</evidence>
<keyword evidence="2" id="KW-0732">Signal</keyword>
<organism evidence="3 4">
    <name type="scientific">Sinorhizobium glycinis</name>
    <dbReference type="NCBI Taxonomy" id="1472378"/>
    <lineage>
        <taxon>Bacteria</taxon>
        <taxon>Pseudomonadati</taxon>
        <taxon>Pseudomonadota</taxon>
        <taxon>Alphaproteobacteria</taxon>
        <taxon>Hyphomicrobiales</taxon>
        <taxon>Rhizobiaceae</taxon>
        <taxon>Sinorhizobium/Ensifer group</taxon>
        <taxon>Sinorhizobium</taxon>
    </lineage>
</organism>
<sequence length="170" mass="18200">MKFKHPTILAFVLAAGISPLALAQDAQQPKQPMPETQGTETQQMQGSDSQTVTGQKEDRCTQPNPPADCPKAPDAATTGAISSSGSVEVTSEQQTQLRSVIKESSVQPVDKVEFDVSVGVAVPQSVTLHALPPRIVEIVPAYENYKYFMLADGRIVIVDPNNMQIVAVIA</sequence>
<dbReference type="InterPro" id="IPR009642">
    <property type="entry name" value="DUF1236"/>
</dbReference>
<dbReference type="STRING" id="1472378.AU381_08540"/>
<feature type="chain" id="PRO_5008097240" description="DUF1236 domain-containing protein" evidence="2">
    <location>
        <begin position="24"/>
        <end position="170"/>
    </location>
</feature>